<protein>
    <recommendedName>
        <fullName evidence="3">alpha-glucosidase</fullName>
        <ecNumber evidence="3">3.2.1.20</ecNumber>
    </recommendedName>
</protein>
<accession>A0AAN7Y5R5</accession>
<dbReference type="Gene3D" id="2.60.40.1180">
    <property type="entry name" value="Golgi alpha-mannosidase II"/>
    <property type="match status" value="2"/>
</dbReference>
<dbReference type="GO" id="GO:0030246">
    <property type="term" value="F:carbohydrate binding"/>
    <property type="evidence" value="ECO:0007669"/>
    <property type="project" value="InterPro"/>
</dbReference>
<dbReference type="InterPro" id="IPR000322">
    <property type="entry name" value="Glyco_hydro_31_TIM"/>
</dbReference>
<evidence type="ECO:0000259" key="10">
    <source>
        <dbReference type="Pfam" id="PF21365"/>
    </source>
</evidence>
<dbReference type="AlphaFoldDB" id="A0AAN7Y5R5"/>
<dbReference type="PROSITE" id="PS00707">
    <property type="entry name" value="GLYCOSYL_HYDROL_F31_2"/>
    <property type="match status" value="1"/>
</dbReference>
<dbReference type="InterPro" id="IPR013780">
    <property type="entry name" value="Glyco_hydro_b"/>
</dbReference>
<proteinExistence type="inferred from homology"/>
<dbReference type="Pfam" id="PF21365">
    <property type="entry name" value="Glyco_hydro_31_3rd"/>
    <property type="match status" value="1"/>
</dbReference>
<sequence>MATSSSTEWWQRVLTWTSLLANSSNIAAVIDVEPMAAFSLDPPQPQYIPPASIDHGALLLPNIEDPLAIDAQTVCPGYILSRLDTSPSSLTAHLTLAGEPCNLYGDDIHDLDLTVEYQAKSRLHINIKPSYTTAVNESWYALPEHLVPRPSSEHITLDQSDFDFSWTNYPTFGFNITRIATDEIVFSTDGARLVYENQFIEFVTSMDSGYNMYGLGEAFRGLRLQPGLTRTIYAADTADPIDRNMYGSHPFYLETKYYKLDSATGTQRLLTSSDHIDAATRYTSNSHGVYLRNAHAQEILMHDTNTTWRALGGEIDLYFFSGPSQPEVTSQYLHQIGLPAMQQYWTFGYHQCRWGYANWSMTEETVDTFAKFGLPLETIWNDIDYMKGYRDFENDPIRFPYADGARFLSKLHKNGQHYVPIVDAAIYIPNPENVSDAYQIFEDGRDSDCFLKNPDGSLYIGQVWPGYTVFPDWLTSRASAWWQKSVSDWYNKIPFDGLWIDMSEVSSFCVGSCGSGQLERNPVHPWFKIEGEECEVVYDYPEGFNVTNVTAAAVASIASSAQAASCSSTSAPTSTTTNYLRTKPTPGLRNVDHPPYVIDHVHGDLAVHAVAPNATHYNGVQEYDVHSLYGHLLLRNTYSAILNTNPTVRPFIIGRSNFVGSGNYSGHWGGDNRAQFRHMYWSIPQALSFSLFGIPMFGVDTCGFIGNTDEELCNRWMQLSAFFPFYRNHNSIGSLPQEPYQWASVVEATKTAMDIRFQLLPYMYTLFHYAHSRGDTVMRALAWEFPNDPYLIDADRQFFLGPAILVIPVLTQGYTTVDGVFPGLMEGTEVYYDWYNQTSVPGSARKNTTIEAPLGHIPVFIRGGHVLATQAMRMTTRDARKGDWSLIITMNHAGRANGTLYLDDGVSIEPSATKLVTFGAQAAVSEINGQNVTKIRLDVFVEGSYTGLDLPIANITVLGVNAPPAGKDVLINGNVVNGRGTTAAMDYVAENEKIVIRGLRSVLGGHAWRSGWSLTI</sequence>
<dbReference type="Proteomes" id="UP001309876">
    <property type="component" value="Unassembled WGS sequence"/>
</dbReference>
<gene>
    <name evidence="11" type="ORF">LTR05_005871</name>
</gene>
<reference evidence="11 12" key="1">
    <citation type="submission" date="2023-08" db="EMBL/GenBank/DDBJ databases">
        <title>Black Yeasts Isolated from many extreme environments.</title>
        <authorList>
            <person name="Coleine C."/>
            <person name="Stajich J.E."/>
            <person name="Selbmann L."/>
        </authorList>
    </citation>
    <scope>NUCLEOTIDE SEQUENCE [LARGE SCALE GENOMIC DNA]</scope>
    <source>
        <strain evidence="11 12">CCFEE 5910</strain>
    </source>
</reference>
<evidence type="ECO:0000256" key="8">
    <source>
        <dbReference type="RuleBase" id="RU361185"/>
    </source>
</evidence>
<dbReference type="InterPro" id="IPR048395">
    <property type="entry name" value="Glyco_hydro_31_C"/>
</dbReference>
<name>A0AAN7Y5R5_9EURO</name>
<dbReference type="SUPFAM" id="SSF51445">
    <property type="entry name" value="(Trans)glycosidases"/>
    <property type="match status" value="1"/>
</dbReference>
<evidence type="ECO:0000256" key="4">
    <source>
        <dbReference type="ARBA" id="ARBA00022729"/>
    </source>
</evidence>
<dbReference type="CDD" id="cd14752">
    <property type="entry name" value="GH31_N"/>
    <property type="match status" value="1"/>
</dbReference>
<dbReference type="GO" id="GO:0005975">
    <property type="term" value="P:carbohydrate metabolic process"/>
    <property type="evidence" value="ECO:0007669"/>
    <property type="project" value="InterPro"/>
</dbReference>
<evidence type="ECO:0000259" key="9">
    <source>
        <dbReference type="Pfam" id="PF01055"/>
    </source>
</evidence>
<comment type="caution">
    <text evidence="11">The sequence shown here is derived from an EMBL/GenBank/DDBJ whole genome shotgun (WGS) entry which is preliminary data.</text>
</comment>
<dbReference type="InterPro" id="IPR030459">
    <property type="entry name" value="Glyco_hydro_31_CS"/>
</dbReference>
<evidence type="ECO:0000313" key="12">
    <source>
        <dbReference type="Proteomes" id="UP001309876"/>
    </source>
</evidence>
<evidence type="ECO:0000256" key="1">
    <source>
        <dbReference type="ARBA" id="ARBA00001657"/>
    </source>
</evidence>
<evidence type="ECO:0000256" key="2">
    <source>
        <dbReference type="ARBA" id="ARBA00007806"/>
    </source>
</evidence>
<evidence type="ECO:0000256" key="3">
    <source>
        <dbReference type="ARBA" id="ARBA00012741"/>
    </source>
</evidence>
<dbReference type="EMBL" id="JAVRRJ010000005">
    <property type="protein sequence ID" value="KAK5084792.1"/>
    <property type="molecule type" value="Genomic_DNA"/>
</dbReference>
<dbReference type="Pfam" id="PF01055">
    <property type="entry name" value="Glyco_hydro_31_2nd"/>
    <property type="match status" value="1"/>
</dbReference>
<keyword evidence="7 8" id="KW-0326">Glycosidase</keyword>
<feature type="domain" description="Glycosyl hydrolase family 31 C-terminal" evidence="10">
    <location>
        <begin position="774"/>
        <end position="867"/>
    </location>
</feature>
<dbReference type="PANTHER" id="PTHR22762:SF133">
    <property type="entry name" value="P-TYPE DOMAIN-CONTAINING PROTEIN"/>
    <property type="match status" value="1"/>
</dbReference>
<dbReference type="Gene3D" id="3.20.20.80">
    <property type="entry name" value="Glycosidases"/>
    <property type="match status" value="2"/>
</dbReference>
<dbReference type="InterPro" id="IPR030458">
    <property type="entry name" value="Glyco_hydro_31_AS"/>
</dbReference>
<organism evidence="11 12">
    <name type="scientific">Lithohypha guttulata</name>
    <dbReference type="NCBI Taxonomy" id="1690604"/>
    <lineage>
        <taxon>Eukaryota</taxon>
        <taxon>Fungi</taxon>
        <taxon>Dikarya</taxon>
        <taxon>Ascomycota</taxon>
        <taxon>Pezizomycotina</taxon>
        <taxon>Eurotiomycetes</taxon>
        <taxon>Chaetothyriomycetidae</taxon>
        <taxon>Chaetothyriales</taxon>
        <taxon>Trichomeriaceae</taxon>
        <taxon>Lithohypha</taxon>
    </lineage>
</organism>
<dbReference type="CDD" id="cd06602">
    <property type="entry name" value="GH31_MGAM_SI_GAA"/>
    <property type="match status" value="1"/>
</dbReference>
<evidence type="ECO:0000256" key="7">
    <source>
        <dbReference type="ARBA" id="ARBA00023295"/>
    </source>
</evidence>
<keyword evidence="4" id="KW-0732">Signal</keyword>
<evidence type="ECO:0000313" key="11">
    <source>
        <dbReference type="EMBL" id="KAK5084792.1"/>
    </source>
</evidence>
<dbReference type="InterPro" id="IPR017853">
    <property type="entry name" value="GH"/>
</dbReference>
<dbReference type="EC" id="3.2.1.20" evidence="3"/>
<dbReference type="SUPFAM" id="SSF51011">
    <property type="entry name" value="Glycosyl hydrolase domain"/>
    <property type="match status" value="1"/>
</dbReference>
<comment type="catalytic activity">
    <reaction evidence="1">
        <text>Hydrolysis of terminal, non-reducing (1-&gt;4)-linked alpha-D-glucose residues with release of alpha-D-glucose.</text>
        <dbReference type="EC" id="3.2.1.20"/>
    </reaction>
</comment>
<dbReference type="SUPFAM" id="SSF74650">
    <property type="entry name" value="Galactose mutarotase-like"/>
    <property type="match status" value="1"/>
</dbReference>
<dbReference type="PROSITE" id="PS00129">
    <property type="entry name" value="GLYCOSYL_HYDROL_F31_1"/>
    <property type="match status" value="1"/>
</dbReference>
<evidence type="ECO:0000256" key="6">
    <source>
        <dbReference type="ARBA" id="ARBA00023180"/>
    </source>
</evidence>
<feature type="domain" description="Glycoside hydrolase family 31 TIM barrel" evidence="9">
    <location>
        <begin position="339"/>
        <end position="766"/>
    </location>
</feature>
<dbReference type="InterPro" id="IPR011013">
    <property type="entry name" value="Gal_mutarotase_sf_dom"/>
</dbReference>
<dbReference type="FunFam" id="3.20.20.80:FF:000138">
    <property type="entry name" value="Putative alpha-glucosidase AgdA"/>
    <property type="match status" value="1"/>
</dbReference>
<dbReference type="Gene3D" id="2.60.40.1760">
    <property type="entry name" value="glycosyl hydrolase (family 31)"/>
    <property type="match status" value="1"/>
</dbReference>
<keyword evidence="6" id="KW-0325">Glycoprotein</keyword>
<comment type="similarity">
    <text evidence="2 8">Belongs to the glycosyl hydrolase 31 family.</text>
</comment>
<dbReference type="PANTHER" id="PTHR22762">
    <property type="entry name" value="ALPHA-GLUCOSIDASE"/>
    <property type="match status" value="1"/>
</dbReference>
<keyword evidence="5 8" id="KW-0378">Hydrolase</keyword>
<dbReference type="GO" id="GO:0004558">
    <property type="term" value="F:alpha-1,4-glucosidase activity"/>
    <property type="evidence" value="ECO:0007669"/>
    <property type="project" value="UniProtKB-EC"/>
</dbReference>
<evidence type="ECO:0000256" key="5">
    <source>
        <dbReference type="ARBA" id="ARBA00022801"/>
    </source>
</evidence>
<keyword evidence="12" id="KW-1185">Reference proteome</keyword>